<keyword evidence="13" id="KW-1185">Reference proteome</keyword>
<dbReference type="GO" id="GO:0052856">
    <property type="term" value="F:NAD(P)HX epimerase activity"/>
    <property type="evidence" value="ECO:0007669"/>
    <property type="project" value="UniProtKB-EC"/>
</dbReference>
<reference evidence="13" key="1">
    <citation type="journal article" date="2019" name="Int. J. Syst. Evol. Microbiol.">
        <title>The Global Catalogue of Microorganisms (GCM) 10K type strain sequencing project: providing services to taxonomists for standard genome sequencing and annotation.</title>
        <authorList>
            <consortium name="The Broad Institute Genomics Platform"/>
            <consortium name="The Broad Institute Genome Sequencing Center for Infectious Disease"/>
            <person name="Wu L."/>
            <person name="Ma J."/>
        </authorList>
    </citation>
    <scope>NUCLEOTIDE SEQUENCE [LARGE SCALE GENOMIC DNA]</scope>
    <source>
        <strain evidence="13">CCM 8896</strain>
    </source>
</reference>
<dbReference type="RefSeq" id="WP_125714959.1">
    <property type="nucleotide sequence ID" value="NZ_JBHTOP010000004.1"/>
</dbReference>
<comment type="catalytic activity">
    <reaction evidence="1 10">
        <text>(6R)-NADHX = (6S)-NADHX</text>
        <dbReference type="Rhea" id="RHEA:32215"/>
        <dbReference type="ChEBI" id="CHEBI:64074"/>
        <dbReference type="ChEBI" id="CHEBI:64075"/>
        <dbReference type="EC" id="5.1.99.6"/>
    </reaction>
</comment>
<comment type="function">
    <text evidence="10">Catalyzes the epimerization of the S- and R-forms of NAD(P)HX, a damaged form of NAD(P)H that is a result of enzymatic or heat-dependent hydration. This is a prerequisite for the S-specific NAD(P)H-hydrate dehydratase to allow the repair of both epimers of NAD(P)HX.</text>
</comment>
<feature type="binding site" evidence="10">
    <location>
        <position position="122"/>
    </location>
    <ligand>
        <name>K(+)</name>
        <dbReference type="ChEBI" id="CHEBI:29103"/>
    </ligand>
</feature>
<keyword evidence="4 10" id="KW-0479">Metal-binding</keyword>
<evidence type="ECO:0000256" key="5">
    <source>
        <dbReference type="ARBA" id="ARBA00022741"/>
    </source>
</evidence>
<evidence type="ECO:0000256" key="7">
    <source>
        <dbReference type="ARBA" id="ARBA00022958"/>
    </source>
</evidence>
<evidence type="ECO:0000256" key="1">
    <source>
        <dbReference type="ARBA" id="ARBA00000013"/>
    </source>
</evidence>
<name>A0ABW4J6G7_9LACO</name>
<dbReference type="HAMAP" id="MF_01966">
    <property type="entry name" value="NADHX_epimerase"/>
    <property type="match status" value="1"/>
</dbReference>
<keyword evidence="7 10" id="KW-0630">Potassium</keyword>
<comment type="similarity">
    <text evidence="10">Belongs to the NnrE/AIBP family.</text>
</comment>
<proteinExistence type="inferred from homology"/>
<gene>
    <name evidence="10" type="primary">nnrE</name>
    <name evidence="12" type="ORF">ACFQ5M_03070</name>
</gene>
<keyword evidence="5 10" id="KW-0547">Nucleotide-binding</keyword>
<dbReference type="InterPro" id="IPR032976">
    <property type="entry name" value="YJEFN_prot_NAXE-like"/>
</dbReference>
<evidence type="ECO:0000256" key="8">
    <source>
        <dbReference type="ARBA" id="ARBA00023027"/>
    </source>
</evidence>
<evidence type="ECO:0000313" key="12">
    <source>
        <dbReference type="EMBL" id="MFD1671075.1"/>
    </source>
</evidence>
<dbReference type="NCBIfam" id="TIGR00197">
    <property type="entry name" value="yjeF_nterm"/>
    <property type="match status" value="1"/>
</dbReference>
<evidence type="ECO:0000256" key="6">
    <source>
        <dbReference type="ARBA" id="ARBA00022857"/>
    </source>
</evidence>
<dbReference type="Pfam" id="PF03853">
    <property type="entry name" value="YjeF_N"/>
    <property type="match status" value="1"/>
</dbReference>
<evidence type="ECO:0000313" key="13">
    <source>
        <dbReference type="Proteomes" id="UP001597267"/>
    </source>
</evidence>
<feature type="binding site" evidence="10">
    <location>
        <position position="155"/>
    </location>
    <ligand>
        <name>(6S)-NADPHX</name>
        <dbReference type="ChEBI" id="CHEBI:64076"/>
    </ligand>
</feature>
<keyword evidence="8 10" id="KW-0520">NAD</keyword>
<evidence type="ECO:0000259" key="11">
    <source>
        <dbReference type="PROSITE" id="PS51385"/>
    </source>
</evidence>
<accession>A0ABW4J6G7</accession>
<feature type="binding site" evidence="10">
    <location>
        <begin position="59"/>
        <end position="63"/>
    </location>
    <ligand>
        <name>(6S)-NADPHX</name>
        <dbReference type="ChEBI" id="CHEBI:64076"/>
    </ligand>
</feature>
<comment type="caution">
    <text evidence="10">Lacks conserved residue(s) required for the propagation of feature annotation.</text>
</comment>
<dbReference type="Proteomes" id="UP001597267">
    <property type="component" value="Unassembled WGS sequence"/>
</dbReference>
<feature type="binding site" evidence="10">
    <location>
        <begin position="126"/>
        <end position="132"/>
    </location>
    <ligand>
        <name>(6S)-NADPHX</name>
        <dbReference type="ChEBI" id="CHEBI:64076"/>
    </ligand>
</feature>
<dbReference type="SUPFAM" id="SSF64153">
    <property type="entry name" value="YjeF N-terminal domain-like"/>
    <property type="match status" value="1"/>
</dbReference>
<comment type="caution">
    <text evidence="12">The sequence shown here is derived from an EMBL/GenBank/DDBJ whole genome shotgun (WGS) entry which is preliminary data.</text>
</comment>
<feature type="binding site" evidence="10">
    <location>
        <position position="60"/>
    </location>
    <ligand>
        <name>K(+)</name>
        <dbReference type="ChEBI" id="CHEBI:29103"/>
    </ligand>
</feature>
<keyword evidence="9 10" id="KW-0413">Isomerase</keyword>
<feature type="domain" description="YjeF N-terminal" evidence="11">
    <location>
        <begin position="12"/>
        <end position="212"/>
    </location>
</feature>
<organism evidence="12 13">
    <name type="scientific">Agrilactobacillus yilanensis</name>
    <dbReference type="NCBI Taxonomy" id="2485997"/>
    <lineage>
        <taxon>Bacteria</taxon>
        <taxon>Bacillati</taxon>
        <taxon>Bacillota</taxon>
        <taxon>Bacilli</taxon>
        <taxon>Lactobacillales</taxon>
        <taxon>Lactobacillaceae</taxon>
        <taxon>Agrilactobacillus</taxon>
    </lineage>
</organism>
<evidence type="ECO:0000256" key="4">
    <source>
        <dbReference type="ARBA" id="ARBA00022723"/>
    </source>
</evidence>
<evidence type="ECO:0000256" key="2">
    <source>
        <dbReference type="ARBA" id="ARBA00000909"/>
    </source>
</evidence>
<comment type="catalytic activity">
    <reaction evidence="2 10">
        <text>(6R)-NADPHX = (6S)-NADPHX</text>
        <dbReference type="Rhea" id="RHEA:32227"/>
        <dbReference type="ChEBI" id="CHEBI:64076"/>
        <dbReference type="ChEBI" id="CHEBI:64077"/>
        <dbReference type="EC" id="5.1.99.6"/>
    </reaction>
</comment>
<comment type="cofactor">
    <cofactor evidence="10">
        <name>K(+)</name>
        <dbReference type="ChEBI" id="CHEBI:29103"/>
    </cofactor>
    <text evidence="10">Binds 1 potassium ion per subunit.</text>
</comment>
<dbReference type="PANTHER" id="PTHR13232:SF10">
    <property type="entry name" value="NAD(P)H-HYDRATE EPIMERASE"/>
    <property type="match status" value="1"/>
</dbReference>
<dbReference type="PROSITE" id="PS51385">
    <property type="entry name" value="YJEF_N"/>
    <property type="match status" value="1"/>
</dbReference>
<protein>
    <recommendedName>
        <fullName evidence="3 10">NAD(P)H-hydrate epimerase</fullName>
        <ecNumber evidence="3 10">5.1.99.6</ecNumber>
    </recommendedName>
    <alternativeName>
        <fullName evidence="10">NAD(P)HX epimerase</fullName>
    </alternativeName>
</protein>
<evidence type="ECO:0000256" key="10">
    <source>
        <dbReference type="HAMAP-Rule" id="MF_01966"/>
    </source>
</evidence>
<evidence type="ECO:0000256" key="9">
    <source>
        <dbReference type="ARBA" id="ARBA00023235"/>
    </source>
</evidence>
<keyword evidence="6 10" id="KW-0521">NADP</keyword>
<evidence type="ECO:0000256" key="3">
    <source>
        <dbReference type="ARBA" id="ARBA00012228"/>
    </source>
</evidence>
<dbReference type="EC" id="5.1.99.6" evidence="3 10"/>
<dbReference type="InterPro" id="IPR004443">
    <property type="entry name" value="YjeF_N_dom"/>
</dbReference>
<dbReference type="Gene3D" id="3.40.50.10260">
    <property type="entry name" value="YjeF N-terminal domain"/>
    <property type="match status" value="1"/>
</dbReference>
<sequence>MTGEQVLTAEQMAECDRHTIEDIGLPSLVLMERAALAATDVIVKQMSTNKVLVVCGVGNNGGDGLAVARLLWLKGIPVTVVLIGNPEKATAQTKTQLKVCQYYGITILEALPELDTYTTIVDAIFGIGLSRSVTGKFATVIEQLNAAAAGKLAIDIASGISANAGTVLGTAFKADVTVTMAYQKIGQTIAQGPAYNGDIIVADIGIYQDDHSIEG</sequence>
<dbReference type="PANTHER" id="PTHR13232">
    <property type="entry name" value="NAD(P)H-HYDRATE EPIMERASE"/>
    <property type="match status" value="1"/>
</dbReference>
<feature type="binding site" evidence="10">
    <location>
        <position position="158"/>
    </location>
    <ligand>
        <name>K(+)</name>
        <dbReference type="ChEBI" id="CHEBI:29103"/>
    </ligand>
</feature>
<dbReference type="InterPro" id="IPR036652">
    <property type="entry name" value="YjeF_N_dom_sf"/>
</dbReference>
<dbReference type="EMBL" id="JBHTOP010000004">
    <property type="protein sequence ID" value="MFD1671075.1"/>
    <property type="molecule type" value="Genomic_DNA"/>
</dbReference>